<comment type="subcellular location">
    <subcellularLocation>
        <location evidence="1 7">Cell membrane</location>
        <topology evidence="1 7">Multi-pass membrane protein</topology>
    </subcellularLocation>
</comment>
<dbReference type="GO" id="GO:0005886">
    <property type="term" value="C:plasma membrane"/>
    <property type="evidence" value="ECO:0007669"/>
    <property type="project" value="UniProtKB-SubCell"/>
</dbReference>
<evidence type="ECO:0000256" key="2">
    <source>
        <dbReference type="ARBA" id="ARBA00022448"/>
    </source>
</evidence>
<keyword evidence="2" id="KW-0813">Transport</keyword>
<keyword evidence="6 8" id="KW-0472">Membrane</keyword>
<dbReference type="AlphaFoldDB" id="A0A4R5VNM6"/>
<dbReference type="GO" id="GO:0022857">
    <property type="term" value="F:transmembrane transporter activity"/>
    <property type="evidence" value="ECO:0007669"/>
    <property type="project" value="InterPro"/>
</dbReference>
<evidence type="ECO:0000256" key="1">
    <source>
        <dbReference type="ARBA" id="ARBA00004651"/>
    </source>
</evidence>
<sequence>MDWIYILIAGLLEIVWIIGLKYSHGFTEFIPSVLTVGIIIFSFFLLSKALRLISVGTGYAIFTGLGTVGTIAVGAIFWGESINLLKMFFVILMIFGIIGLKIESNVGQQEVDDLFKVR</sequence>
<feature type="transmembrane region" description="Helical" evidence="8">
    <location>
        <begin position="58"/>
        <end position="78"/>
    </location>
</feature>
<keyword evidence="5 8" id="KW-1133">Transmembrane helix</keyword>
<evidence type="ECO:0000313" key="12">
    <source>
        <dbReference type="Proteomes" id="UP001178888"/>
    </source>
</evidence>
<dbReference type="Pfam" id="PF00893">
    <property type="entry name" value="Multi_Drug_Res"/>
    <property type="match status" value="1"/>
</dbReference>
<dbReference type="EMBL" id="SMYO01000008">
    <property type="protein sequence ID" value="TDK59859.1"/>
    <property type="molecule type" value="Genomic_DNA"/>
</dbReference>
<accession>A0A4R5VNM6</accession>
<dbReference type="SUPFAM" id="SSF103481">
    <property type="entry name" value="Multidrug resistance efflux transporter EmrE"/>
    <property type="match status" value="1"/>
</dbReference>
<feature type="transmembrane region" description="Helical" evidence="8">
    <location>
        <begin position="5"/>
        <end position="23"/>
    </location>
</feature>
<dbReference type="RefSeq" id="WP_133336607.1">
    <property type="nucleotide sequence ID" value="NZ_JAVGVR010000001.1"/>
</dbReference>
<dbReference type="PANTHER" id="PTHR30561">
    <property type="entry name" value="SMR FAMILY PROTON-DEPENDENT DRUG EFFLUX TRANSPORTER SUGE"/>
    <property type="match status" value="1"/>
</dbReference>
<evidence type="ECO:0000256" key="8">
    <source>
        <dbReference type="SAM" id="Phobius"/>
    </source>
</evidence>
<reference evidence="9" key="2">
    <citation type="submission" date="2023-08" db="EMBL/GenBank/DDBJ databases">
        <title>Nitrogen cycling bacteria in agricultural field soils.</title>
        <authorList>
            <person name="Jang J."/>
        </authorList>
    </citation>
    <scope>NUCLEOTIDE SEQUENCE</scope>
    <source>
        <strain evidence="9">PS3-36</strain>
    </source>
</reference>
<evidence type="ECO:0000256" key="6">
    <source>
        <dbReference type="ARBA" id="ARBA00023136"/>
    </source>
</evidence>
<keyword evidence="4 7" id="KW-0812">Transmembrane</keyword>
<evidence type="ECO:0000256" key="5">
    <source>
        <dbReference type="ARBA" id="ARBA00022989"/>
    </source>
</evidence>
<dbReference type="Gene3D" id="1.10.3730.20">
    <property type="match status" value="1"/>
</dbReference>
<dbReference type="EMBL" id="JAVGVR010000001">
    <property type="protein sequence ID" value="MDQ6595803.1"/>
    <property type="molecule type" value="Genomic_DNA"/>
</dbReference>
<reference evidence="10 11" key="1">
    <citation type="submission" date="2019-03" db="EMBL/GenBank/DDBJ databases">
        <title>Bacillus niacini sp. nov. a Nicotinate-Metabolizing Mesophile Isolated from Soil.</title>
        <authorList>
            <person name="Zhang G."/>
        </authorList>
    </citation>
    <scope>NUCLEOTIDE SEQUENCE [LARGE SCALE GENOMIC DNA]</scope>
    <source>
        <strain evidence="10 11">WN066</strain>
    </source>
</reference>
<comment type="caution">
    <text evidence="10">The sequence shown here is derived from an EMBL/GenBank/DDBJ whole genome shotgun (WGS) entry which is preliminary data.</text>
</comment>
<dbReference type="FunFam" id="1.10.3730.20:FF:000001">
    <property type="entry name" value="Quaternary ammonium compound resistance transporter SugE"/>
    <property type="match status" value="1"/>
</dbReference>
<feature type="transmembrane region" description="Helical" evidence="8">
    <location>
        <begin position="29"/>
        <end position="46"/>
    </location>
</feature>
<dbReference type="Proteomes" id="UP000295132">
    <property type="component" value="Unassembled WGS sequence"/>
</dbReference>
<protein>
    <submittedName>
        <fullName evidence="10">Multidrug efflux SMR transporter</fullName>
    </submittedName>
</protein>
<name>A0A4R5VNM6_9BACI</name>
<evidence type="ECO:0000313" key="11">
    <source>
        <dbReference type="Proteomes" id="UP000295132"/>
    </source>
</evidence>
<feature type="transmembrane region" description="Helical" evidence="8">
    <location>
        <begin position="84"/>
        <end position="102"/>
    </location>
</feature>
<dbReference type="Proteomes" id="UP001178888">
    <property type="component" value="Unassembled WGS sequence"/>
</dbReference>
<dbReference type="PANTHER" id="PTHR30561:SF0">
    <property type="entry name" value="GUANIDINIUM EXPORTER"/>
    <property type="match status" value="1"/>
</dbReference>
<proteinExistence type="inferred from homology"/>
<organism evidence="10 11">
    <name type="scientific">Bacillus salipaludis</name>
    <dbReference type="NCBI Taxonomy" id="2547811"/>
    <lineage>
        <taxon>Bacteria</taxon>
        <taxon>Bacillati</taxon>
        <taxon>Bacillota</taxon>
        <taxon>Bacilli</taxon>
        <taxon>Bacillales</taxon>
        <taxon>Bacillaceae</taxon>
        <taxon>Bacillus</taxon>
    </lineage>
</organism>
<evidence type="ECO:0000256" key="4">
    <source>
        <dbReference type="ARBA" id="ARBA00022692"/>
    </source>
</evidence>
<evidence type="ECO:0000256" key="3">
    <source>
        <dbReference type="ARBA" id="ARBA00022475"/>
    </source>
</evidence>
<dbReference type="InterPro" id="IPR000390">
    <property type="entry name" value="Small_drug/metabolite_transptr"/>
</dbReference>
<dbReference type="InterPro" id="IPR037185">
    <property type="entry name" value="EmrE-like"/>
</dbReference>
<evidence type="ECO:0000313" key="10">
    <source>
        <dbReference type="EMBL" id="TDK59859.1"/>
    </source>
</evidence>
<evidence type="ECO:0000313" key="9">
    <source>
        <dbReference type="EMBL" id="MDQ6595803.1"/>
    </source>
</evidence>
<dbReference type="InterPro" id="IPR045324">
    <property type="entry name" value="Small_multidrug_res"/>
</dbReference>
<keyword evidence="12" id="KW-1185">Reference proteome</keyword>
<keyword evidence="3" id="KW-1003">Cell membrane</keyword>
<gene>
    <name evidence="10" type="ORF">E2K98_18240</name>
    <name evidence="9" type="ORF">RCG21_05245</name>
</gene>
<comment type="similarity">
    <text evidence="7">Belongs to the drug/metabolite transporter (DMT) superfamily. Small multidrug resistance (SMR) (TC 2.A.7.1) family.</text>
</comment>
<evidence type="ECO:0000256" key="7">
    <source>
        <dbReference type="RuleBase" id="RU003942"/>
    </source>
</evidence>